<gene>
    <name evidence="1" type="ORF">HYFRA_00005282</name>
</gene>
<dbReference type="Proteomes" id="UP000696280">
    <property type="component" value="Unassembled WGS sequence"/>
</dbReference>
<dbReference type="EMBL" id="CAJVRL010000127">
    <property type="protein sequence ID" value="CAG8962229.1"/>
    <property type="molecule type" value="Genomic_DNA"/>
</dbReference>
<protein>
    <submittedName>
        <fullName evidence="1">Uncharacterized protein</fullName>
    </submittedName>
</protein>
<evidence type="ECO:0000313" key="1">
    <source>
        <dbReference type="EMBL" id="CAG8962229.1"/>
    </source>
</evidence>
<keyword evidence="2" id="KW-1185">Reference proteome</keyword>
<comment type="caution">
    <text evidence="1">The sequence shown here is derived from an EMBL/GenBank/DDBJ whole genome shotgun (WGS) entry which is preliminary data.</text>
</comment>
<dbReference type="OrthoDB" id="10332104at2759"/>
<organism evidence="1 2">
    <name type="scientific">Hymenoscyphus fraxineus</name>
    <dbReference type="NCBI Taxonomy" id="746836"/>
    <lineage>
        <taxon>Eukaryota</taxon>
        <taxon>Fungi</taxon>
        <taxon>Dikarya</taxon>
        <taxon>Ascomycota</taxon>
        <taxon>Pezizomycotina</taxon>
        <taxon>Leotiomycetes</taxon>
        <taxon>Helotiales</taxon>
        <taxon>Helotiaceae</taxon>
        <taxon>Hymenoscyphus</taxon>
    </lineage>
</organism>
<sequence>MSIYNKNSVRHRLSACSVHLGALSNGSRTSSGLSLHQPSARAGLRKRNVQPAYCVKSGLKSAVMGPDNYKLNPFIPRYLNISPNIDKYNILRETQELVDLAAEGDEDCIELLFELHRRASNYFYYTGGKMAFYDNGSKTEEILLWNT</sequence>
<dbReference type="AlphaFoldDB" id="A0A9N9LAT9"/>
<accession>A0A9N9LAT9</accession>
<evidence type="ECO:0000313" key="2">
    <source>
        <dbReference type="Proteomes" id="UP000696280"/>
    </source>
</evidence>
<reference evidence="1" key="1">
    <citation type="submission" date="2021-07" db="EMBL/GenBank/DDBJ databases">
        <authorList>
            <person name="Durling M."/>
        </authorList>
    </citation>
    <scope>NUCLEOTIDE SEQUENCE</scope>
</reference>
<name>A0A9N9LAT9_9HELO</name>
<proteinExistence type="predicted"/>